<dbReference type="InterPro" id="IPR036390">
    <property type="entry name" value="WH_DNA-bd_sf"/>
</dbReference>
<feature type="domain" description="HTH arsR-type" evidence="5">
    <location>
        <begin position="9"/>
        <end position="83"/>
    </location>
</feature>
<dbReference type="EMBL" id="JAPTGB010000012">
    <property type="protein sequence ID" value="MCZ0860877.1"/>
    <property type="molecule type" value="Genomic_DNA"/>
</dbReference>
<dbReference type="PANTHER" id="PTHR33154:SF33">
    <property type="entry name" value="TRANSCRIPTIONAL REPRESSOR SDPR"/>
    <property type="match status" value="1"/>
</dbReference>
<protein>
    <submittedName>
        <fullName evidence="6">ArsR family transcriptional regulator</fullName>
    </submittedName>
</protein>
<dbReference type="RefSeq" id="WP_268925078.1">
    <property type="nucleotide sequence ID" value="NZ_JAPTGB010000012.1"/>
</dbReference>
<organism evidence="6 7">
    <name type="scientific">Methanocorpusculum petauri</name>
    <dbReference type="NCBI Taxonomy" id="3002863"/>
    <lineage>
        <taxon>Archaea</taxon>
        <taxon>Methanobacteriati</taxon>
        <taxon>Methanobacteriota</taxon>
        <taxon>Stenosarchaea group</taxon>
        <taxon>Methanomicrobia</taxon>
        <taxon>Methanomicrobiales</taxon>
        <taxon>Methanocorpusculaceae</taxon>
        <taxon>Methanocorpusculum</taxon>
    </lineage>
</organism>
<name>A0ABT4II06_9EURY</name>
<dbReference type="InterPro" id="IPR036388">
    <property type="entry name" value="WH-like_DNA-bd_sf"/>
</dbReference>
<evidence type="ECO:0000313" key="7">
    <source>
        <dbReference type="Proteomes" id="UP001141422"/>
    </source>
</evidence>
<sequence length="227" mass="25637">MMDQDAIAHLLDILGNRNRRRILDLLRQKPCFVTEISERLVINPKAVIEHLAIMQKEDVISFYQDEKRRKYYYLVQDFELSVQMTKPVQPPQSIAVVSDPKGDELPTPPLTDKILMIRLLLDSREKLIENLEAVEKDIDEMMNDVIVSGRSVFQNSIESEILLALIYSPLTPIELSDTVGHPIPEVTGSLRTLAAKGYVESEGGRYRIKGTQKAVALAAGPTLPMRI</sequence>
<accession>A0ABT4II06</accession>
<proteinExistence type="predicted"/>
<dbReference type="InterPro" id="IPR051081">
    <property type="entry name" value="HTH_MetalResp_TranReg"/>
</dbReference>
<keyword evidence="7" id="KW-1185">Reference proteome</keyword>
<evidence type="ECO:0000256" key="2">
    <source>
        <dbReference type="ARBA" id="ARBA00023125"/>
    </source>
</evidence>
<evidence type="ECO:0000256" key="3">
    <source>
        <dbReference type="ARBA" id="ARBA00023163"/>
    </source>
</evidence>
<reference evidence="6" key="1">
    <citation type="submission" date="2022-12" db="EMBL/GenBank/DDBJ databases">
        <title>Isolation and characterisation of novel Methanocorpusculum spp. from native Australian herbivores indicates the genus is ancestrally host-associated.</title>
        <authorList>
            <person name="Volmer J.G."/>
            <person name="Soo R.M."/>
            <person name="Evans P.N."/>
            <person name="Hoedt E.C."/>
            <person name="Astorga Alsina A.L."/>
            <person name="Woodcroft B.J."/>
            <person name="Tyson G.W."/>
            <person name="Hugenholtz P."/>
            <person name="Morrison M."/>
        </authorList>
    </citation>
    <scope>NUCLEOTIDE SEQUENCE</scope>
    <source>
        <strain evidence="6">MG</strain>
    </source>
</reference>
<evidence type="ECO:0000256" key="1">
    <source>
        <dbReference type="ARBA" id="ARBA00023015"/>
    </source>
</evidence>
<dbReference type="Pfam" id="PF01022">
    <property type="entry name" value="HTH_5"/>
    <property type="match status" value="1"/>
</dbReference>
<dbReference type="Gene3D" id="1.10.10.10">
    <property type="entry name" value="Winged helix-like DNA-binding domain superfamily/Winged helix DNA-binding domain"/>
    <property type="match status" value="1"/>
</dbReference>
<keyword evidence="2" id="KW-0238">DNA-binding</keyword>
<dbReference type="InterPro" id="IPR011991">
    <property type="entry name" value="ArsR-like_HTH"/>
</dbReference>
<comment type="caution">
    <text evidence="6">The sequence shown here is derived from an EMBL/GenBank/DDBJ whole genome shotgun (WGS) entry which is preliminary data.</text>
</comment>
<dbReference type="CDD" id="cd00090">
    <property type="entry name" value="HTH_ARSR"/>
    <property type="match status" value="1"/>
</dbReference>
<evidence type="ECO:0000313" key="6">
    <source>
        <dbReference type="EMBL" id="MCZ0860877.1"/>
    </source>
</evidence>
<gene>
    <name evidence="6" type="ORF">O0S10_06490</name>
</gene>
<evidence type="ECO:0000259" key="5">
    <source>
        <dbReference type="SMART" id="SM00418"/>
    </source>
</evidence>
<keyword evidence="1" id="KW-0805">Transcription regulation</keyword>
<evidence type="ECO:0000256" key="4">
    <source>
        <dbReference type="SAM" id="Coils"/>
    </source>
</evidence>
<keyword evidence="3" id="KW-0804">Transcription</keyword>
<dbReference type="Proteomes" id="UP001141422">
    <property type="component" value="Unassembled WGS sequence"/>
</dbReference>
<dbReference type="PANTHER" id="PTHR33154">
    <property type="entry name" value="TRANSCRIPTIONAL REGULATOR, ARSR FAMILY"/>
    <property type="match status" value="1"/>
</dbReference>
<feature type="coiled-coil region" evidence="4">
    <location>
        <begin position="117"/>
        <end position="144"/>
    </location>
</feature>
<dbReference type="InterPro" id="IPR001845">
    <property type="entry name" value="HTH_ArsR_DNA-bd_dom"/>
</dbReference>
<dbReference type="SUPFAM" id="SSF46785">
    <property type="entry name" value="Winged helix' DNA-binding domain"/>
    <property type="match status" value="2"/>
</dbReference>
<dbReference type="SMART" id="SM00418">
    <property type="entry name" value="HTH_ARSR"/>
    <property type="match status" value="1"/>
</dbReference>
<keyword evidence="4" id="KW-0175">Coiled coil</keyword>